<keyword evidence="1" id="KW-1133">Transmembrane helix</keyword>
<sequence length="230" mass="22709">MITATSTDVDWRTAAAAITAGSETPVAVVIVGTTTPDPLQGRVAGLVLVDELSLEDARDLVVAVVKAYPLVLVAAPAGPLVPVGGDGWNLADLTAALGAGALVVTGPGPDSVNHTTLMLGALAGHGISASVITVGATAALAPADAGAGPGGLDETKLPVTPIGRIPADPPADFAGAAAWFDPTLFAAPDPPPVLATDRTVSGKKFVSLLIAVFAVFIAMVILACGAAWWG</sequence>
<dbReference type="InterPro" id="IPR027417">
    <property type="entry name" value="P-loop_NTPase"/>
</dbReference>
<protein>
    <submittedName>
        <fullName evidence="2">Uncharacterized protein</fullName>
    </submittedName>
</protein>
<gene>
    <name evidence="2" type="ORF">Acy02nite_49610</name>
</gene>
<reference evidence="2" key="1">
    <citation type="submission" date="2021-01" db="EMBL/GenBank/DDBJ databases">
        <title>Whole genome shotgun sequence of Actinoplanes cyaneus NBRC 14990.</title>
        <authorList>
            <person name="Komaki H."/>
            <person name="Tamura T."/>
        </authorList>
    </citation>
    <scope>NUCLEOTIDE SEQUENCE</scope>
    <source>
        <strain evidence="2">NBRC 14990</strain>
    </source>
</reference>
<keyword evidence="3" id="KW-1185">Reference proteome</keyword>
<evidence type="ECO:0000313" key="3">
    <source>
        <dbReference type="Proteomes" id="UP000619479"/>
    </source>
</evidence>
<dbReference type="SUPFAM" id="SSF52540">
    <property type="entry name" value="P-loop containing nucleoside triphosphate hydrolases"/>
    <property type="match status" value="1"/>
</dbReference>
<proteinExistence type="predicted"/>
<dbReference type="EMBL" id="BOMH01000037">
    <property type="protein sequence ID" value="GID67080.1"/>
    <property type="molecule type" value="Genomic_DNA"/>
</dbReference>
<feature type="transmembrane region" description="Helical" evidence="1">
    <location>
        <begin position="205"/>
        <end position="229"/>
    </location>
</feature>
<dbReference type="Proteomes" id="UP000619479">
    <property type="component" value="Unassembled WGS sequence"/>
</dbReference>
<dbReference type="AlphaFoldDB" id="A0A919IJA4"/>
<name>A0A919IJA4_9ACTN</name>
<keyword evidence="1" id="KW-0472">Membrane</keyword>
<evidence type="ECO:0000256" key="1">
    <source>
        <dbReference type="SAM" id="Phobius"/>
    </source>
</evidence>
<organism evidence="2 3">
    <name type="scientific">Actinoplanes cyaneus</name>
    <dbReference type="NCBI Taxonomy" id="52696"/>
    <lineage>
        <taxon>Bacteria</taxon>
        <taxon>Bacillati</taxon>
        <taxon>Actinomycetota</taxon>
        <taxon>Actinomycetes</taxon>
        <taxon>Micromonosporales</taxon>
        <taxon>Micromonosporaceae</taxon>
        <taxon>Actinoplanes</taxon>
    </lineage>
</organism>
<accession>A0A919IJA4</accession>
<comment type="caution">
    <text evidence="2">The sequence shown here is derived from an EMBL/GenBank/DDBJ whole genome shotgun (WGS) entry which is preliminary data.</text>
</comment>
<dbReference type="Gene3D" id="3.40.50.300">
    <property type="entry name" value="P-loop containing nucleotide triphosphate hydrolases"/>
    <property type="match status" value="1"/>
</dbReference>
<keyword evidence="1" id="KW-0812">Transmembrane</keyword>
<evidence type="ECO:0000313" key="2">
    <source>
        <dbReference type="EMBL" id="GID67080.1"/>
    </source>
</evidence>
<dbReference type="RefSeq" id="WP_203744418.1">
    <property type="nucleotide sequence ID" value="NZ_BAAAUC010000004.1"/>
</dbReference>